<evidence type="ECO:0000256" key="3">
    <source>
        <dbReference type="ARBA" id="ARBA00022553"/>
    </source>
</evidence>
<dbReference type="InterPro" id="IPR011006">
    <property type="entry name" value="CheY-like_superfamily"/>
</dbReference>
<dbReference type="EMBL" id="FOSR01000015">
    <property type="protein sequence ID" value="SFL11258.1"/>
    <property type="molecule type" value="Genomic_DNA"/>
</dbReference>
<feature type="domain" description="Response regulatory" evidence="6">
    <location>
        <begin position="704"/>
        <end position="820"/>
    </location>
</feature>
<dbReference type="InterPro" id="IPR003661">
    <property type="entry name" value="HisK_dim/P_dom"/>
</dbReference>
<evidence type="ECO:0000259" key="7">
    <source>
        <dbReference type="PROSITE" id="PS50112"/>
    </source>
</evidence>
<dbReference type="PRINTS" id="PR00344">
    <property type="entry name" value="BCTRLSENSOR"/>
</dbReference>
<dbReference type="SUPFAM" id="SSF55785">
    <property type="entry name" value="PYP-like sensor domain (PAS domain)"/>
    <property type="match status" value="2"/>
</dbReference>
<keyword evidence="10" id="KW-1185">Reference proteome</keyword>
<dbReference type="Pfam" id="PF08448">
    <property type="entry name" value="PAS_4"/>
    <property type="match status" value="2"/>
</dbReference>
<dbReference type="InterPro" id="IPR036097">
    <property type="entry name" value="HisK_dim/P_sf"/>
</dbReference>
<dbReference type="Gene3D" id="3.30.450.20">
    <property type="entry name" value="PAS domain"/>
    <property type="match status" value="3"/>
</dbReference>
<dbReference type="Pfam" id="PF02518">
    <property type="entry name" value="HATPase_c"/>
    <property type="match status" value="1"/>
</dbReference>
<reference evidence="10" key="1">
    <citation type="submission" date="2016-10" db="EMBL/GenBank/DDBJ databases">
        <authorList>
            <person name="Varghese N."/>
            <person name="Submissions S."/>
        </authorList>
    </citation>
    <scope>NUCLEOTIDE SEQUENCE [LARGE SCALE GENOMIC DNA]</scope>
    <source>
        <strain evidence="10">MO64</strain>
    </source>
</reference>
<dbReference type="InterPro" id="IPR003594">
    <property type="entry name" value="HATPase_dom"/>
</dbReference>
<dbReference type="EC" id="2.7.13.3" evidence="2"/>
<evidence type="ECO:0000259" key="5">
    <source>
        <dbReference type="PROSITE" id="PS50109"/>
    </source>
</evidence>
<dbReference type="SMART" id="SM00091">
    <property type="entry name" value="PAS"/>
    <property type="match status" value="2"/>
</dbReference>
<dbReference type="Gene3D" id="3.40.50.2300">
    <property type="match status" value="1"/>
</dbReference>
<feature type="modified residue" description="4-aspartylphosphate" evidence="4">
    <location>
        <position position="754"/>
    </location>
</feature>
<dbReference type="GO" id="GO:0000155">
    <property type="term" value="F:phosphorelay sensor kinase activity"/>
    <property type="evidence" value="ECO:0007669"/>
    <property type="project" value="InterPro"/>
</dbReference>
<dbReference type="CDD" id="cd16919">
    <property type="entry name" value="HATPase_CckA-like"/>
    <property type="match status" value="1"/>
</dbReference>
<evidence type="ECO:0000259" key="8">
    <source>
        <dbReference type="PROSITE" id="PS50113"/>
    </source>
</evidence>
<dbReference type="InterPro" id="IPR035965">
    <property type="entry name" value="PAS-like_dom_sf"/>
</dbReference>
<dbReference type="Gene3D" id="1.10.287.130">
    <property type="match status" value="1"/>
</dbReference>
<dbReference type="InterPro" id="IPR005467">
    <property type="entry name" value="His_kinase_dom"/>
</dbReference>
<dbReference type="InterPro" id="IPR001789">
    <property type="entry name" value="Sig_transdc_resp-reg_receiver"/>
</dbReference>
<name>A0A1I4EZX7_9GAMM</name>
<proteinExistence type="predicted"/>
<dbReference type="Proteomes" id="UP000198725">
    <property type="component" value="Unassembled WGS sequence"/>
</dbReference>
<dbReference type="SUPFAM" id="SSF52172">
    <property type="entry name" value="CheY-like"/>
    <property type="match status" value="1"/>
</dbReference>
<protein>
    <recommendedName>
        <fullName evidence="2">histidine kinase</fullName>
        <ecNumber evidence="2">2.7.13.3</ecNumber>
    </recommendedName>
</protein>
<dbReference type="PROSITE" id="PS50109">
    <property type="entry name" value="HIS_KIN"/>
    <property type="match status" value="1"/>
</dbReference>
<gene>
    <name evidence="9" type="ORF">SAMN05192579_11513</name>
</gene>
<sequence>MVDVSFLAGGGEMGALIRSHDWTVHPLGNPDGWPQALRTAIRLILNSRHQLCVFWGKDGIWFYNDAYRQTLTDERHPSSLGLPAQQVWPEIWDEIGPQIAQVMSGGNATWHENQHLVMRRDGRDEDTYWTYSYGPIDDRSAPGGVGGVLVVCTETTEQVLVSMRAMEERQSMAELFEQAPSFMAMLRGPEHVFELANPGYIRLVGEREVLGRTVADALPDAAAQGFVDLLDVVYESGMPYTATATPFAMQPAPDAPVRQFYLDFVYQPIKDSRGEVIGIFVEGTDATERTRAENALRASEARLRALNADLELQVAHRMHGRARTWQLSTDIMGVLNAEGIFELSNPAWQAILGWSEETIVRTSFFDFLHPDDLARTRVAFARAIELGEPALRFENRYRHAAGGYRWLSWVAIPEDDKIYCSARDITAEKEATESLARAEAALRQAQKMEAVGQLTGGIAHDFNNLLGGIMGAMEAARAKLDQGKPEEVPRYLELSETALRRAASLTQRLLAFSRQQTLDPRPTNINRLVAGMEDLIRRTIGPSIHLKVIRATDLWSTLVDPPQLESALLNLCINARDAMPEGGHLTIETANHVLGERSAATCELEPGPYVSLCVTDTGTGMTPDVIARAFDPFFTTKPIGQGTGLGLSMIYGFARQSGGQVRIHSEPGAGSTFCIYLPSHQAGAPDKPTVQPARPPQPVRQSETILVVEDEPSIRELVCEILADTGYTVLQADDGDAGLAILQSDVPIDLLVSDVGLPGSMNGREMADQARITRPGLKILFMTGYAEHSTVGSGQLESDMHVLIKPFSLDTLRQRIRDILFGPG</sequence>
<dbReference type="Gene3D" id="3.30.565.10">
    <property type="entry name" value="Histidine kinase-like ATPase, C-terminal domain"/>
    <property type="match status" value="1"/>
</dbReference>
<dbReference type="PROSITE" id="PS50113">
    <property type="entry name" value="PAC"/>
    <property type="match status" value="1"/>
</dbReference>
<dbReference type="SMART" id="SM00448">
    <property type="entry name" value="REC"/>
    <property type="match status" value="1"/>
</dbReference>
<comment type="catalytic activity">
    <reaction evidence="1">
        <text>ATP + protein L-histidine = ADP + protein N-phospho-L-histidine.</text>
        <dbReference type="EC" id="2.7.13.3"/>
    </reaction>
</comment>
<evidence type="ECO:0000313" key="10">
    <source>
        <dbReference type="Proteomes" id="UP000198725"/>
    </source>
</evidence>
<evidence type="ECO:0000256" key="1">
    <source>
        <dbReference type="ARBA" id="ARBA00000085"/>
    </source>
</evidence>
<dbReference type="PANTHER" id="PTHR43065:SF42">
    <property type="entry name" value="TWO-COMPONENT SENSOR PPRA"/>
    <property type="match status" value="1"/>
</dbReference>
<evidence type="ECO:0000259" key="6">
    <source>
        <dbReference type="PROSITE" id="PS50110"/>
    </source>
</evidence>
<feature type="domain" description="PAS" evidence="7">
    <location>
        <begin position="334"/>
        <end position="387"/>
    </location>
</feature>
<dbReference type="SUPFAM" id="SSF47384">
    <property type="entry name" value="Homodimeric domain of signal transducing histidine kinase"/>
    <property type="match status" value="1"/>
</dbReference>
<evidence type="ECO:0000256" key="4">
    <source>
        <dbReference type="PROSITE-ProRule" id="PRU00169"/>
    </source>
</evidence>
<feature type="domain" description="Histidine kinase" evidence="5">
    <location>
        <begin position="457"/>
        <end position="681"/>
    </location>
</feature>
<dbReference type="SUPFAM" id="SSF55874">
    <property type="entry name" value="ATPase domain of HSP90 chaperone/DNA topoisomerase II/histidine kinase"/>
    <property type="match status" value="1"/>
</dbReference>
<dbReference type="PROSITE" id="PS50112">
    <property type="entry name" value="PAS"/>
    <property type="match status" value="1"/>
</dbReference>
<dbReference type="InterPro" id="IPR013655">
    <property type="entry name" value="PAS_fold_3"/>
</dbReference>
<evidence type="ECO:0000256" key="2">
    <source>
        <dbReference type="ARBA" id="ARBA00012438"/>
    </source>
</evidence>
<dbReference type="InterPro" id="IPR004358">
    <property type="entry name" value="Sig_transdc_His_kin-like_C"/>
</dbReference>
<feature type="domain" description="PAC" evidence="8">
    <location>
        <begin position="243"/>
        <end position="298"/>
    </location>
</feature>
<dbReference type="InterPro" id="IPR000700">
    <property type="entry name" value="PAS-assoc_C"/>
</dbReference>
<accession>A0A1I4EZX7</accession>
<dbReference type="SMART" id="SM00387">
    <property type="entry name" value="HATPase_c"/>
    <property type="match status" value="1"/>
</dbReference>
<dbReference type="PANTHER" id="PTHR43065">
    <property type="entry name" value="SENSOR HISTIDINE KINASE"/>
    <property type="match status" value="1"/>
</dbReference>
<dbReference type="InterPro" id="IPR036890">
    <property type="entry name" value="HATPase_C_sf"/>
</dbReference>
<dbReference type="InterPro" id="IPR000014">
    <property type="entry name" value="PAS"/>
</dbReference>
<dbReference type="SMART" id="SM00388">
    <property type="entry name" value="HisKA"/>
    <property type="match status" value="1"/>
</dbReference>
<dbReference type="CDD" id="cd18161">
    <property type="entry name" value="REC_hyHK_blue-like"/>
    <property type="match status" value="1"/>
</dbReference>
<dbReference type="InterPro" id="IPR013656">
    <property type="entry name" value="PAS_4"/>
</dbReference>
<dbReference type="CDD" id="cd00130">
    <property type="entry name" value="PAS"/>
    <property type="match status" value="1"/>
</dbReference>
<dbReference type="NCBIfam" id="TIGR00229">
    <property type="entry name" value="sensory_box"/>
    <property type="match status" value="1"/>
</dbReference>
<evidence type="ECO:0000313" key="9">
    <source>
        <dbReference type="EMBL" id="SFL11258.1"/>
    </source>
</evidence>
<dbReference type="Pfam" id="PF00072">
    <property type="entry name" value="Response_reg"/>
    <property type="match status" value="1"/>
</dbReference>
<dbReference type="RefSeq" id="WP_092704814.1">
    <property type="nucleotide sequence ID" value="NZ_FOSR01000015.1"/>
</dbReference>
<dbReference type="CDD" id="cd00082">
    <property type="entry name" value="HisKA"/>
    <property type="match status" value="1"/>
</dbReference>
<dbReference type="PROSITE" id="PS50110">
    <property type="entry name" value="RESPONSE_REGULATORY"/>
    <property type="match status" value="1"/>
</dbReference>
<dbReference type="Pfam" id="PF00512">
    <property type="entry name" value="HisKA"/>
    <property type="match status" value="1"/>
</dbReference>
<keyword evidence="3 4" id="KW-0597">Phosphoprotein</keyword>
<dbReference type="Pfam" id="PF08447">
    <property type="entry name" value="PAS_3"/>
    <property type="match status" value="1"/>
</dbReference>
<dbReference type="AlphaFoldDB" id="A0A1I4EZX7"/>
<organism evidence="9 10">
    <name type="scientific">Rhodanobacter glycinis</name>
    <dbReference type="NCBI Taxonomy" id="582702"/>
    <lineage>
        <taxon>Bacteria</taxon>
        <taxon>Pseudomonadati</taxon>
        <taxon>Pseudomonadota</taxon>
        <taxon>Gammaproteobacteria</taxon>
        <taxon>Lysobacterales</taxon>
        <taxon>Rhodanobacteraceae</taxon>
        <taxon>Rhodanobacter</taxon>
    </lineage>
</organism>